<reference evidence="2 3" key="1">
    <citation type="submission" date="2018-02" db="EMBL/GenBank/DDBJ databases">
        <title>The genomes of Aspergillus section Nigri reveals drivers in fungal speciation.</title>
        <authorList>
            <consortium name="DOE Joint Genome Institute"/>
            <person name="Vesth T.C."/>
            <person name="Nybo J."/>
            <person name="Theobald S."/>
            <person name="Brandl J."/>
            <person name="Frisvad J.C."/>
            <person name="Nielsen K.F."/>
            <person name="Lyhne E.K."/>
            <person name="Kogle M.E."/>
            <person name="Kuo A."/>
            <person name="Riley R."/>
            <person name="Clum A."/>
            <person name="Nolan M."/>
            <person name="Lipzen A."/>
            <person name="Salamov A."/>
            <person name="Henrissat B."/>
            <person name="Wiebenga A."/>
            <person name="De vries R.P."/>
            <person name="Grigoriev I.V."/>
            <person name="Mortensen U.H."/>
            <person name="Andersen M.R."/>
            <person name="Baker S.E."/>
        </authorList>
    </citation>
    <scope>NUCLEOTIDE SEQUENCE [LARGE SCALE GENOMIC DNA]</scope>
    <source>
        <strain evidence="2 3">CBS 115571</strain>
    </source>
</reference>
<protein>
    <submittedName>
        <fullName evidence="2">Uncharacterized protein</fullName>
    </submittedName>
</protein>
<keyword evidence="1" id="KW-0472">Membrane</keyword>
<keyword evidence="3" id="KW-1185">Reference proteome</keyword>
<dbReference type="EMBL" id="KZ825128">
    <property type="protein sequence ID" value="PYI20118.1"/>
    <property type="molecule type" value="Genomic_DNA"/>
</dbReference>
<evidence type="ECO:0000313" key="2">
    <source>
        <dbReference type="EMBL" id="PYI20118.1"/>
    </source>
</evidence>
<keyword evidence="1" id="KW-1133">Transmembrane helix</keyword>
<feature type="transmembrane region" description="Helical" evidence="1">
    <location>
        <begin position="37"/>
        <end position="55"/>
    </location>
</feature>
<evidence type="ECO:0000256" key="1">
    <source>
        <dbReference type="SAM" id="Phobius"/>
    </source>
</evidence>
<name>A0A2V5H785_ASPV1</name>
<gene>
    <name evidence="2" type="ORF">BO99DRAFT_118983</name>
</gene>
<dbReference type="Proteomes" id="UP000249829">
    <property type="component" value="Unassembled WGS sequence"/>
</dbReference>
<keyword evidence="1" id="KW-0812">Transmembrane</keyword>
<organism evidence="2 3">
    <name type="scientific">Aspergillus violaceofuscus (strain CBS 115571)</name>
    <dbReference type="NCBI Taxonomy" id="1450538"/>
    <lineage>
        <taxon>Eukaryota</taxon>
        <taxon>Fungi</taxon>
        <taxon>Dikarya</taxon>
        <taxon>Ascomycota</taxon>
        <taxon>Pezizomycotina</taxon>
        <taxon>Eurotiomycetes</taxon>
        <taxon>Eurotiomycetidae</taxon>
        <taxon>Eurotiales</taxon>
        <taxon>Aspergillaceae</taxon>
        <taxon>Aspergillus</taxon>
    </lineage>
</organism>
<accession>A0A2V5H785</accession>
<sequence>MFFSLVLFMNSFPLISRSFYSFPNPPPFPSSYRAVTLSNLLFFFFFFFYFLPLLLPYVHQVFLSQISRKQLLDQRLAISPFLRVLIICTVQPTAHRATVRRLNSSAQALSGIISSLLISLVRVSTPVNEGNRA</sequence>
<proteinExistence type="predicted"/>
<dbReference type="AlphaFoldDB" id="A0A2V5H785"/>
<evidence type="ECO:0000313" key="3">
    <source>
        <dbReference type="Proteomes" id="UP000249829"/>
    </source>
</evidence>